<evidence type="ECO:0000313" key="4">
    <source>
        <dbReference type="Proteomes" id="UP000002586"/>
    </source>
</evidence>
<dbReference type="RefSeq" id="WP_011712840.1">
    <property type="nucleotide sequence ID" value="NC_008576.1"/>
</dbReference>
<name>A0L6U2_MAGMM</name>
<dbReference type="EMBL" id="CP000471">
    <property type="protein sequence ID" value="ABK43685.1"/>
    <property type="molecule type" value="Genomic_DNA"/>
</dbReference>
<reference evidence="3 4" key="2">
    <citation type="journal article" date="2012" name="Int. J. Syst. Evol. Microbiol.">
        <title>Magnetococcus marinus gen. nov., sp. nov., a marine, magnetotactic bacterium that represents a novel lineage (Magnetococcaceae fam. nov.; Magnetococcales ord. nov.) at the base of the Alphaproteobacteria.</title>
        <authorList>
            <person name="Bazylinski D.A."/>
            <person name="Williams T.J."/>
            <person name="Lefevre C.T."/>
            <person name="Berg R.J."/>
            <person name="Zhang C.L."/>
            <person name="Bowser S.S."/>
            <person name="Dean A.J."/>
            <person name="Beveridge T.J."/>
        </authorList>
    </citation>
    <scope>NUCLEOTIDE SEQUENCE [LARGE SCALE GENOMIC DNA]</scope>
    <source>
        <strain evidence="4">ATCC BAA-1437 / JCM 17883 / MC-1</strain>
    </source>
</reference>
<feature type="domain" description="DUF4935" evidence="2">
    <location>
        <begin position="19"/>
        <end position="201"/>
    </location>
</feature>
<evidence type="ECO:0000256" key="1">
    <source>
        <dbReference type="SAM" id="Coils"/>
    </source>
</evidence>
<dbReference type="HOGENOM" id="CLU_1155319_0_0_5"/>
<feature type="coiled-coil region" evidence="1">
    <location>
        <begin position="73"/>
        <end position="100"/>
    </location>
</feature>
<dbReference type="KEGG" id="mgm:Mmc1_1174"/>
<gene>
    <name evidence="3" type="ordered locus">Mmc1_1174</name>
</gene>
<proteinExistence type="predicted"/>
<accession>A0L6U2</accession>
<dbReference type="OrthoDB" id="8450129at2"/>
<dbReference type="InterPro" id="IPR032557">
    <property type="entry name" value="DUF4935"/>
</dbReference>
<dbReference type="Proteomes" id="UP000002586">
    <property type="component" value="Chromosome"/>
</dbReference>
<evidence type="ECO:0000259" key="2">
    <source>
        <dbReference type="Pfam" id="PF16289"/>
    </source>
</evidence>
<dbReference type="Pfam" id="PF16289">
    <property type="entry name" value="PIN_12"/>
    <property type="match status" value="1"/>
</dbReference>
<reference evidence="4" key="1">
    <citation type="journal article" date="2009" name="Appl. Environ. Microbiol.">
        <title>Complete genome sequence of the chemolithoautotrophic marine magnetotactic coccus strain MC-1.</title>
        <authorList>
            <person name="Schubbe S."/>
            <person name="Williams T.J."/>
            <person name="Xie G."/>
            <person name="Kiss H.E."/>
            <person name="Brettin T.S."/>
            <person name="Martinez D."/>
            <person name="Ross C.A."/>
            <person name="Schuler D."/>
            <person name="Cox B.L."/>
            <person name="Nealson K.H."/>
            <person name="Bazylinski D.A."/>
        </authorList>
    </citation>
    <scope>NUCLEOTIDE SEQUENCE [LARGE SCALE GENOMIC DNA]</scope>
    <source>
        <strain evidence="4">ATCC BAA-1437 / JCM 17883 / MC-1</strain>
    </source>
</reference>
<dbReference type="AlphaFoldDB" id="A0L6U2"/>
<sequence length="240" mass="27283">MTDTASVSQCILSKNAPVLFFDTCSLLDLVRDPTRECFSSDQYETAIRLLRKVDGEEGYLHVVVNSQVHHELNDNFSSVCEDSENKLDKLNKKIAFLQRVYVSIGATVSQNLSFSKNDFSQYGKNIYDSFIGKSITYKEEDDVAKNKAFDRSRFCKAPAKKGKQELKDCIVIELYLFLAQHLRSIGYSNRIVFISSNTKDYASDVRGGILHPELKDDFDSVKMEYASNYGLAERMLFPPC</sequence>
<keyword evidence="4" id="KW-1185">Reference proteome</keyword>
<dbReference type="eggNOG" id="ENOG5032VMM">
    <property type="taxonomic scope" value="Bacteria"/>
</dbReference>
<organism evidence="3 4">
    <name type="scientific">Magnetococcus marinus (strain ATCC BAA-1437 / JCM 17883 / MC-1)</name>
    <dbReference type="NCBI Taxonomy" id="156889"/>
    <lineage>
        <taxon>Bacteria</taxon>
        <taxon>Pseudomonadati</taxon>
        <taxon>Pseudomonadota</taxon>
        <taxon>Magnetococcia</taxon>
        <taxon>Magnetococcales</taxon>
        <taxon>Magnetococcaceae</taxon>
        <taxon>Magnetococcus</taxon>
    </lineage>
</organism>
<evidence type="ECO:0000313" key="3">
    <source>
        <dbReference type="EMBL" id="ABK43685.1"/>
    </source>
</evidence>
<keyword evidence="1" id="KW-0175">Coiled coil</keyword>
<protein>
    <recommendedName>
        <fullName evidence="2">DUF4935 domain-containing protein</fullName>
    </recommendedName>
</protein>